<reference evidence="2" key="1">
    <citation type="submission" date="2018-04" db="EMBL/GenBank/DDBJ databases">
        <title>Transcriptome of Schizaphis graminum biotype I.</title>
        <authorList>
            <person name="Scully E.D."/>
            <person name="Geib S.M."/>
            <person name="Palmer N.A."/>
            <person name="Koch K."/>
            <person name="Bradshaw J."/>
            <person name="Heng-Moss T."/>
            <person name="Sarath G."/>
        </authorList>
    </citation>
    <scope>NUCLEOTIDE SEQUENCE</scope>
</reference>
<dbReference type="PANTHER" id="PTHR13251:SF3">
    <property type="entry name" value="TRAFFICKING PROTEIN PARTICLE COMPLEX SUBUNIT 10"/>
    <property type="match status" value="1"/>
</dbReference>
<organism evidence="2">
    <name type="scientific">Schizaphis graminum</name>
    <name type="common">Green bug aphid</name>
    <dbReference type="NCBI Taxonomy" id="13262"/>
    <lineage>
        <taxon>Eukaryota</taxon>
        <taxon>Metazoa</taxon>
        <taxon>Ecdysozoa</taxon>
        <taxon>Arthropoda</taxon>
        <taxon>Hexapoda</taxon>
        <taxon>Insecta</taxon>
        <taxon>Pterygota</taxon>
        <taxon>Neoptera</taxon>
        <taxon>Paraneoptera</taxon>
        <taxon>Hemiptera</taxon>
        <taxon>Sternorrhyncha</taxon>
        <taxon>Aphidomorpha</taxon>
        <taxon>Aphidoidea</taxon>
        <taxon>Aphididae</taxon>
        <taxon>Aphidini</taxon>
        <taxon>Schizaphis</taxon>
    </lineage>
</organism>
<name>A0A2S2NG32_SCHGA</name>
<dbReference type="GO" id="GO:1990071">
    <property type="term" value="C:TRAPPII protein complex"/>
    <property type="evidence" value="ECO:0007669"/>
    <property type="project" value="InterPro"/>
</dbReference>
<dbReference type="AlphaFoldDB" id="A0A2S2NG32"/>
<evidence type="ECO:0000259" key="1">
    <source>
        <dbReference type="Pfam" id="PF12584"/>
    </source>
</evidence>
<protein>
    <submittedName>
        <fullName evidence="2">Trafficking protein particle complex subunit 10</fullName>
    </submittedName>
</protein>
<sequence>MYMKSPLLMSSSHSVSLPIKLFAQLPPLKDHPRIVHHKLWIKCETSSDDEEMICVSIDFNLPLTVTHRLHTCHYRKFVGINIACHTDWSLALKIPEIICVSPTNSVVELTSMNTTCDQLTYLKNGETIGYLWEINLSTTDIKTLGSLAESLRLNFQTKYSSAEKLDCTQDLNFEFTINNYKTLLLIESGVEMAGKSGEFCRMNTVCTYTAHFKRSEHSETNIPSSEISFKYEIVADKTMWAVCGRGSDVITFLPNSRTQSVSVEVMPLMSGYLPIPTLNVFRYFPSNSRQNIESKMEQFSTGQVYDASKGVQTHVLPRITADTS</sequence>
<dbReference type="GO" id="GO:0006891">
    <property type="term" value="P:intra-Golgi vesicle-mediated transport"/>
    <property type="evidence" value="ECO:0007669"/>
    <property type="project" value="TreeGrafter"/>
</dbReference>
<dbReference type="GO" id="GO:0005829">
    <property type="term" value="C:cytosol"/>
    <property type="evidence" value="ECO:0007669"/>
    <property type="project" value="GOC"/>
</dbReference>
<dbReference type="EMBL" id="GGMR01003508">
    <property type="protein sequence ID" value="MBY16127.1"/>
    <property type="molecule type" value="Transcribed_RNA"/>
</dbReference>
<dbReference type="InterPro" id="IPR045126">
    <property type="entry name" value="TRAPPC10/Trs130"/>
</dbReference>
<dbReference type="PANTHER" id="PTHR13251">
    <property type="entry name" value="EPILEPSY HOLOPROSENCEPHALY CANDIDATE 1/TMEM1"/>
    <property type="match status" value="1"/>
</dbReference>
<accession>A0A2S2NG32</accession>
<feature type="domain" description="TRAPPC10/Trs130 C-terminal" evidence="1">
    <location>
        <begin position="197"/>
        <end position="316"/>
    </location>
</feature>
<gene>
    <name evidence="2" type="primary">SIDL</name>
    <name evidence="2" type="ORF">g.86534</name>
</gene>
<evidence type="ECO:0000313" key="2">
    <source>
        <dbReference type="EMBL" id="MBY16127.1"/>
    </source>
</evidence>
<dbReference type="GO" id="GO:0034498">
    <property type="term" value="P:early endosome to Golgi transport"/>
    <property type="evidence" value="ECO:0007669"/>
    <property type="project" value="TreeGrafter"/>
</dbReference>
<proteinExistence type="predicted"/>
<dbReference type="InterPro" id="IPR022233">
    <property type="entry name" value="TRAPPC10/Trs130_C"/>
</dbReference>
<dbReference type="Pfam" id="PF12584">
    <property type="entry name" value="TRAPPC10"/>
    <property type="match status" value="1"/>
</dbReference>